<keyword evidence="3" id="KW-0378">Hydrolase</keyword>
<evidence type="ECO:0000256" key="3">
    <source>
        <dbReference type="ARBA" id="ARBA00022801"/>
    </source>
</evidence>
<name>A0ABM3QI07_SPIOL</name>
<keyword evidence="2" id="KW-0645">Protease</keyword>
<evidence type="ECO:0000256" key="4">
    <source>
        <dbReference type="SAM" id="MobiDB-lite"/>
    </source>
</evidence>
<organism evidence="6 7">
    <name type="scientific">Spinacia oleracea</name>
    <name type="common">Spinach</name>
    <dbReference type="NCBI Taxonomy" id="3562"/>
    <lineage>
        <taxon>Eukaryota</taxon>
        <taxon>Viridiplantae</taxon>
        <taxon>Streptophyta</taxon>
        <taxon>Embryophyta</taxon>
        <taxon>Tracheophyta</taxon>
        <taxon>Spermatophyta</taxon>
        <taxon>Magnoliopsida</taxon>
        <taxon>eudicotyledons</taxon>
        <taxon>Gunneridae</taxon>
        <taxon>Pentapetalae</taxon>
        <taxon>Caryophyllales</taxon>
        <taxon>Chenopodiaceae</taxon>
        <taxon>Chenopodioideae</taxon>
        <taxon>Anserineae</taxon>
        <taxon>Spinacia</taxon>
    </lineage>
</organism>
<dbReference type="RefSeq" id="XP_056682995.1">
    <property type="nucleotide sequence ID" value="XM_056827017.1"/>
</dbReference>
<dbReference type="Proteomes" id="UP000813463">
    <property type="component" value="Chromosome 4"/>
</dbReference>
<sequence>MEKIKEEVKASLMEEFEQKLKDVESQVREQLLSVMQHNGGLKFPEDSDLSQTPGSDLPPPMLKEATSENNKSNGKSKEKLDISDLKSGESASNVKGPILQVREDILASVGKKSTLLNLQHVMESHPELYGVTSVHLDAKVFHFEKDAETFVTAEDITLLLRGERLNISVVQVFMMFLIDKYKSSFDLSHIGFLCPEKIAASNVRHHHKVTSKYMSNVFLSSRDRGDAGNQLILAPYFEEEHWMLIVINLTCGKAFKFDSSKSEKEQSLTIKDCLDMAYNVYEVQGRKGRSSRLKWFSIKCAQQTGGAEGGYYVMKFMHEIVTMYNDCQNMEKDYQRGDDPYSDKEINEVREQWAVFFEDKYL</sequence>
<comment type="similarity">
    <text evidence="1">Belongs to the peptidase C48 family.</text>
</comment>
<dbReference type="GeneID" id="110780478"/>
<feature type="domain" description="Ubiquitin-like protease family profile" evidence="5">
    <location>
        <begin position="149"/>
        <end position="320"/>
    </location>
</feature>
<gene>
    <name evidence="7" type="primary">LOC110780478</name>
</gene>
<dbReference type="InterPro" id="IPR003653">
    <property type="entry name" value="Peptidase_C48_C"/>
</dbReference>
<dbReference type="SUPFAM" id="SSF54001">
    <property type="entry name" value="Cysteine proteinases"/>
    <property type="match status" value="1"/>
</dbReference>
<dbReference type="Gene3D" id="3.40.395.10">
    <property type="entry name" value="Adenoviral Proteinase, Chain A"/>
    <property type="match status" value="1"/>
</dbReference>
<feature type="region of interest" description="Disordered" evidence="4">
    <location>
        <begin position="38"/>
        <end position="90"/>
    </location>
</feature>
<dbReference type="PANTHER" id="PTHR33018:SF34">
    <property type="entry name" value="OS02G0472350 PROTEIN"/>
    <property type="match status" value="1"/>
</dbReference>
<evidence type="ECO:0000259" key="5">
    <source>
        <dbReference type="PROSITE" id="PS50600"/>
    </source>
</evidence>
<reference evidence="6" key="1">
    <citation type="journal article" date="2021" name="Nat. Commun.">
        <title>Genomic analyses provide insights into spinach domestication and the genetic basis of agronomic traits.</title>
        <authorList>
            <person name="Cai X."/>
            <person name="Sun X."/>
            <person name="Xu C."/>
            <person name="Sun H."/>
            <person name="Wang X."/>
            <person name="Ge C."/>
            <person name="Zhang Z."/>
            <person name="Wang Q."/>
            <person name="Fei Z."/>
            <person name="Jiao C."/>
            <person name="Wang Q."/>
        </authorList>
    </citation>
    <scope>NUCLEOTIDE SEQUENCE [LARGE SCALE GENOMIC DNA]</scope>
    <source>
        <strain evidence="6">cv. Varoflay</strain>
    </source>
</reference>
<dbReference type="InterPro" id="IPR038765">
    <property type="entry name" value="Papain-like_cys_pep_sf"/>
</dbReference>
<accession>A0ABM3QI07</accession>
<keyword evidence="6" id="KW-1185">Reference proteome</keyword>
<dbReference type="PANTHER" id="PTHR33018">
    <property type="entry name" value="OS10G0338966 PROTEIN-RELATED"/>
    <property type="match status" value="1"/>
</dbReference>
<evidence type="ECO:0000313" key="6">
    <source>
        <dbReference type="Proteomes" id="UP000813463"/>
    </source>
</evidence>
<evidence type="ECO:0000313" key="7">
    <source>
        <dbReference type="RefSeq" id="XP_056682995.1"/>
    </source>
</evidence>
<proteinExistence type="inferred from homology"/>
<protein>
    <recommendedName>
        <fullName evidence="5">Ubiquitin-like protease family profile domain-containing protein</fullName>
    </recommendedName>
</protein>
<evidence type="ECO:0000256" key="2">
    <source>
        <dbReference type="ARBA" id="ARBA00022670"/>
    </source>
</evidence>
<evidence type="ECO:0000256" key="1">
    <source>
        <dbReference type="ARBA" id="ARBA00005234"/>
    </source>
</evidence>
<reference evidence="7" key="2">
    <citation type="submission" date="2025-08" db="UniProtKB">
        <authorList>
            <consortium name="RefSeq"/>
        </authorList>
    </citation>
    <scope>IDENTIFICATION</scope>
    <source>
        <tissue evidence="7">Leaf</tissue>
    </source>
</reference>
<dbReference type="Pfam" id="PF02902">
    <property type="entry name" value="Peptidase_C48"/>
    <property type="match status" value="1"/>
</dbReference>
<feature type="compositionally biased region" description="Basic and acidic residues" evidence="4">
    <location>
        <begin position="75"/>
        <end position="87"/>
    </location>
</feature>
<dbReference type="PROSITE" id="PS50600">
    <property type="entry name" value="ULP_PROTEASE"/>
    <property type="match status" value="1"/>
</dbReference>